<evidence type="ECO:0000259" key="6">
    <source>
        <dbReference type="PROSITE" id="PS50893"/>
    </source>
</evidence>
<keyword evidence="3" id="KW-0547">Nucleotide-binding</keyword>
<evidence type="ECO:0000256" key="3">
    <source>
        <dbReference type="ARBA" id="ARBA00022741"/>
    </source>
</evidence>
<dbReference type="SMART" id="SM00382">
    <property type="entry name" value="AAA"/>
    <property type="match status" value="1"/>
</dbReference>
<dbReference type="PROSITE" id="PS00211">
    <property type="entry name" value="ABC_TRANSPORTER_1"/>
    <property type="match status" value="1"/>
</dbReference>
<dbReference type="AlphaFoldDB" id="A0A7V8GLY0"/>
<proteinExistence type="inferred from homology"/>
<evidence type="ECO:0000313" key="8">
    <source>
        <dbReference type="Proteomes" id="UP000462066"/>
    </source>
</evidence>
<keyword evidence="8" id="KW-1185">Reference proteome</keyword>
<dbReference type="InterPro" id="IPR027417">
    <property type="entry name" value="P-loop_NTPase"/>
</dbReference>
<feature type="compositionally biased region" description="Low complexity" evidence="5">
    <location>
        <begin position="204"/>
        <end position="234"/>
    </location>
</feature>
<name>A0A7V8GLY0_9GAMM</name>
<dbReference type="PANTHER" id="PTHR42788:SF13">
    <property type="entry name" value="ALIPHATIC SULFONATES IMPORT ATP-BINDING PROTEIN SSUB"/>
    <property type="match status" value="1"/>
</dbReference>
<comment type="similarity">
    <text evidence="1">Belongs to the ABC transporter superfamily.</text>
</comment>
<evidence type="ECO:0000313" key="7">
    <source>
        <dbReference type="EMBL" id="KAF1686145.1"/>
    </source>
</evidence>
<dbReference type="EMBL" id="MWIP01000008">
    <property type="protein sequence ID" value="KAF1686145.1"/>
    <property type="molecule type" value="Genomic_DNA"/>
</dbReference>
<dbReference type="InterPro" id="IPR050166">
    <property type="entry name" value="ABC_transporter_ATP-bind"/>
</dbReference>
<dbReference type="InterPro" id="IPR017871">
    <property type="entry name" value="ABC_transporter-like_CS"/>
</dbReference>
<dbReference type="GO" id="GO:0016887">
    <property type="term" value="F:ATP hydrolysis activity"/>
    <property type="evidence" value="ECO:0007669"/>
    <property type="project" value="InterPro"/>
</dbReference>
<sequence length="248" mass="25981">MLELDGIALDLGGRRVLAGFALRLARGERLGLVGPSGAGKSSVLKLAAGLLVPGAGRVRNGFARPCLVFQEPRLLPWRSVRENLVIPLRAAGRTRDDARSVAETWLARVGQAGEAGAWPRQLSGGMAQRVALARAFALEPDLLLLDEPFGALDPELRRTLGALCDAELARTGAALVCVSHHPQELGERVDRCIRLEGGRAWPHALPGHAPRAPGRAPALPGHPSSAPAHARAPGLLPPAASPTQASPP</sequence>
<comment type="caution">
    <text evidence="7">The sequence shown here is derived from an EMBL/GenBank/DDBJ whole genome shotgun (WGS) entry which is preliminary data.</text>
</comment>
<dbReference type="SUPFAM" id="SSF52540">
    <property type="entry name" value="P-loop containing nucleoside triphosphate hydrolases"/>
    <property type="match status" value="1"/>
</dbReference>
<dbReference type="RefSeq" id="WP_162311236.1">
    <property type="nucleotide sequence ID" value="NZ_JACHGU010000001.1"/>
</dbReference>
<evidence type="ECO:0000256" key="4">
    <source>
        <dbReference type="ARBA" id="ARBA00022840"/>
    </source>
</evidence>
<dbReference type="Pfam" id="PF00005">
    <property type="entry name" value="ABC_tran"/>
    <property type="match status" value="1"/>
</dbReference>
<dbReference type="Gene3D" id="3.40.50.300">
    <property type="entry name" value="P-loop containing nucleotide triphosphate hydrolases"/>
    <property type="match status" value="1"/>
</dbReference>
<organism evidence="7 8">
    <name type="scientific">Pseudoxanthomonas broegbernensis</name>
    <dbReference type="NCBI Taxonomy" id="83619"/>
    <lineage>
        <taxon>Bacteria</taxon>
        <taxon>Pseudomonadati</taxon>
        <taxon>Pseudomonadota</taxon>
        <taxon>Gammaproteobacteria</taxon>
        <taxon>Lysobacterales</taxon>
        <taxon>Lysobacteraceae</taxon>
        <taxon>Pseudoxanthomonas</taxon>
    </lineage>
</organism>
<evidence type="ECO:0000256" key="5">
    <source>
        <dbReference type="SAM" id="MobiDB-lite"/>
    </source>
</evidence>
<keyword evidence="4 7" id="KW-0067">ATP-binding</keyword>
<dbReference type="Proteomes" id="UP000462066">
    <property type="component" value="Unassembled WGS sequence"/>
</dbReference>
<dbReference type="GO" id="GO:0005524">
    <property type="term" value="F:ATP binding"/>
    <property type="evidence" value="ECO:0007669"/>
    <property type="project" value="UniProtKB-KW"/>
</dbReference>
<evidence type="ECO:0000256" key="1">
    <source>
        <dbReference type="ARBA" id="ARBA00005417"/>
    </source>
</evidence>
<feature type="compositionally biased region" description="Pro residues" evidence="5">
    <location>
        <begin position="235"/>
        <end position="248"/>
    </location>
</feature>
<dbReference type="InterPro" id="IPR003439">
    <property type="entry name" value="ABC_transporter-like_ATP-bd"/>
</dbReference>
<dbReference type="PROSITE" id="PS50893">
    <property type="entry name" value="ABC_TRANSPORTER_2"/>
    <property type="match status" value="1"/>
</dbReference>
<dbReference type="InterPro" id="IPR003593">
    <property type="entry name" value="AAA+_ATPase"/>
</dbReference>
<feature type="region of interest" description="Disordered" evidence="5">
    <location>
        <begin position="204"/>
        <end position="248"/>
    </location>
</feature>
<protein>
    <submittedName>
        <fullName evidence="7">Nitrate ABC transporter ATP-binding protein</fullName>
    </submittedName>
</protein>
<reference evidence="7 8" key="1">
    <citation type="submission" date="2017-10" db="EMBL/GenBank/DDBJ databases">
        <title>Whole genome sequencing of Pseudoxanthomonas broegbernensis DSM 12573(T).</title>
        <authorList>
            <person name="Kumar S."/>
            <person name="Bansal K."/>
            <person name="Kaur A."/>
            <person name="Patil P."/>
            <person name="Sharma S."/>
            <person name="Patil P.B."/>
        </authorList>
    </citation>
    <scope>NUCLEOTIDE SEQUENCE [LARGE SCALE GENOMIC DNA]</scope>
    <source>
        <strain evidence="7 8">DSM 12573</strain>
    </source>
</reference>
<feature type="domain" description="ABC transporter" evidence="6">
    <location>
        <begin position="2"/>
        <end position="222"/>
    </location>
</feature>
<dbReference type="PANTHER" id="PTHR42788">
    <property type="entry name" value="TAURINE IMPORT ATP-BINDING PROTEIN-RELATED"/>
    <property type="match status" value="1"/>
</dbReference>
<accession>A0A7V8GLY0</accession>
<evidence type="ECO:0000256" key="2">
    <source>
        <dbReference type="ARBA" id="ARBA00022448"/>
    </source>
</evidence>
<keyword evidence="2" id="KW-0813">Transport</keyword>
<gene>
    <name evidence="7" type="ORF">B1992_09415</name>
</gene>